<organism evidence="2 3">
    <name type="scientific">Gymnopilus junonius</name>
    <name type="common">Spectacular rustgill mushroom</name>
    <name type="synonym">Gymnopilus spectabilis subsp. junonius</name>
    <dbReference type="NCBI Taxonomy" id="109634"/>
    <lineage>
        <taxon>Eukaryota</taxon>
        <taxon>Fungi</taxon>
        <taxon>Dikarya</taxon>
        <taxon>Basidiomycota</taxon>
        <taxon>Agaricomycotina</taxon>
        <taxon>Agaricomycetes</taxon>
        <taxon>Agaricomycetidae</taxon>
        <taxon>Agaricales</taxon>
        <taxon>Agaricineae</taxon>
        <taxon>Hymenogastraceae</taxon>
        <taxon>Gymnopilus</taxon>
    </lineage>
</organism>
<feature type="compositionally biased region" description="Basic and acidic residues" evidence="1">
    <location>
        <begin position="71"/>
        <end position="82"/>
    </location>
</feature>
<feature type="compositionally biased region" description="Low complexity" evidence="1">
    <location>
        <begin position="120"/>
        <end position="139"/>
    </location>
</feature>
<comment type="caution">
    <text evidence="2">The sequence shown here is derived from an EMBL/GenBank/DDBJ whole genome shotgun (WGS) entry which is preliminary data.</text>
</comment>
<evidence type="ECO:0000313" key="3">
    <source>
        <dbReference type="Proteomes" id="UP000724874"/>
    </source>
</evidence>
<protein>
    <submittedName>
        <fullName evidence="2">Uncharacterized protein</fullName>
    </submittedName>
</protein>
<feature type="region of interest" description="Disordered" evidence="1">
    <location>
        <begin position="1"/>
        <end position="175"/>
    </location>
</feature>
<feature type="compositionally biased region" description="Basic residues" evidence="1">
    <location>
        <begin position="162"/>
        <end position="175"/>
    </location>
</feature>
<dbReference type="Proteomes" id="UP000724874">
    <property type="component" value="Unassembled WGS sequence"/>
</dbReference>
<feature type="compositionally biased region" description="Polar residues" evidence="1">
    <location>
        <begin position="16"/>
        <end position="27"/>
    </location>
</feature>
<keyword evidence="3" id="KW-1185">Reference proteome</keyword>
<dbReference type="EMBL" id="JADNYJ010000234">
    <property type="protein sequence ID" value="KAF8873540.1"/>
    <property type="molecule type" value="Genomic_DNA"/>
</dbReference>
<accession>A0A9P5NAQ6</accession>
<name>A0A9P5NAQ6_GYMJU</name>
<proteinExistence type="predicted"/>
<sequence>MSQPAPRRPIMPSLAEAQQGSVTAQSRGGSSGSQAPMPVDKRGFPSLALDRRGFPVLDQRSAPRPALGPSRAERDTLKELSHPHHTAATQSRNPFARKSAATHQADHDGSPPQGMRRHASSPGPSSASSHHPSNQSSAARFGLQSRPADRNGSPPPLSAPIRKNRTSTKFTKKAI</sequence>
<evidence type="ECO:0000256" key="1">
    <source>
        <dbReference type="SAM" id="MobiDB-lite"/>
    </source>
</evidence>
<reference evidence="2" key="1">
    <citation type="submission" date="2020-11" db="EMBL/GenBank/DDBJ databases">
        <authorList>
            <consortium name="DOE Joint Genome Institute"/>
            <person name="Ahrendt S."/>
            <person name="Riley R."/>
            <person name="Andreopoulos W."/>
            <person name="LaButti K."/>
            <person name="Pangilinan J."/>
            <person name="Ruiz-duenas F.J."/>
            <person name="Barrasa J.M."/>
            <person name="Sanchez-Garcia M."/>
            <person name="Camarero S."/>
            <person name="Miyauchi S."/>
            <person name="Serrano A."/>
            <person name="Linde D."/>
            <person name="Babiker R."/>
            <person name="Drula E."/>
            <person name="Ayuso-Fernandez I."/>
            <person name="Pacheco R."/>
            <person name="Padilla G."/>
            <person name="Ferreira P."/>
            <person name="Barriuso J."/>
            <person name="Kellner H."/>
            <person name="Castanera R."/>
            <person name="Alfaro M."/>
            <person name="Ramirez L."/>
            <person name="Pisabarro A.G."/>
            <person name="Kuo A."/>
            <person name="Tritt A."/>
            <person name="Lipzen A."/>
            <person name="He G."/>
            <person name="Yan M."/>
            <person name="Ng V."/>
            <person name="Cullen D."/>
            <person name="Martin F."/>
            <person name="Rosso M.-N."/>
            <person name="Henrissat B."/>
            <person name="Hibbett D."/>
            <person name="Martinez A.T."/>
            <person name="Grigoriev I.V."/>
        </authorList>
    </citation>
    <scope>NUCLEOTIDE SEQUENCE</scope>
    <source>
        <strain evidence="2">AH 44721</strain>
    </source>
</reference>
<gene>
    <name evidence="2" type="ORF">CPB84DRAFT_621857</name>
</gene>
<dbReference type="AlphaFoldDB" id="A0A9P5NAQ6"/>
<feature type="compositionally biased region" description="Basic and acidic residues" evidence="1">
    <location>
        <begin position="39"/>
        <end position="53"/>
    </location>
</feature>
<evidence type="ECO:0000313" key="2">
    <source>
        <dbReference type="EMBL" id="KAF8873540.1"/>
    </source>
</evidence>